<dbReference type="Proteomes" id="UP000675781">
    <property type="component" value="Unassembled WGS sequence"/>
</dbReference>
<organism evidence="1 2">
    <name type="scientific">Actinospica durhamensis</name>
    <dbReference type="NCBI Taxonomy" id="1508375"/>
    <lineage>
        <taxon>Bacteria</taxon>
        <taxon>Bacillati</taxon>
        <taxon>Actinomycetota</taxon>
        <taxon>Actinomycetes</taxon>
        <taxon>Catenulisporales</taxon>
        <taxon>Actinospicaceae</taxon>
        <taxon>Actinospica</taxon>
    </lineage>
</organism>
<accession>A0A941EQC2</accession>
<dbReference type="AlphaFoldDB" id="A0A941EQC2"/>
<dbReference type="EMBL" id="JAGSOG010000086">
    <property type="protein sequence ID" value="MBR7835208.1"/>
    <property type="molecule type" value="Genomic_DNA"/>
</dbReference>
<proteinExistence type="predicted"/>
<reference evidence="1" key="1">
    <citation type="submission" date="2021-04" db="EMBL/GenBank/DDBJ databases">
        <title>Genome based classification of Actinospica acidithermotolerans sp. nov., an actinobacterium isolated from an Indonesian hot spring.</title>
        <authorList>
            <person name="Kusuma A.B."/>
            <person name="Putra K.E."/>
            <person name="Nafisah S."/>
            <person name="Loh J."/>
            <person name="Nouioui I."/>
            <person name="Goodfellow M."/>
        </authorList>
    </citation>
    <scope>NUCLEOTIDE SEQUENCE</scope>
    <source>
        <strain evidence="1">CSCA 57</strain>
    </source>
</reference>
<dbReference type="RefSeq" id="WP_212529701.1">
    <property type="nucleotide sequence ID" value="NZ_JAGSOG010000086.1"/>
</dbReference>
<evidence type="ECO:0000313" key="2">
    <source>
        <dbReference type="Proteomes" id="UP000675781"/>
    </source>
</evidence>
<name>A0A941EQC2_9ACTN</name>
<keyword evidence="2" id="KW-1185">Reference proteome</keyword>
<sequence length="426" mass="46712">MPTTVEALRAPYDEQVRAQASSQPLGAVVEEFDLAAVTHYGTHGTVAHTALSTASPDGIAAVVGKVQASAANLGEPVEWRVYAHDPGAARLVQELTAVGFTPGWQRSVLIAEIDEIAMPALPGPTWTIEPIRYGNTRREVEAQSLARQSGPHRVALSEWLDVGRSRTWSIEIAALANVGGTVAVGWAEDLTDTQFIAIGGMSAPRTELLAAWVTWTRCWFLRGKKRYISVDADGALREALLDSGFHEVTSVQSFHLCPPGPRETVPPVKQMIADPEDVEVWRRVTARLRFSSRPTGIRIAAPQDSFTWSTSMLDHPDDARTVAVEHAVQRALRTCTHPGEYLYFQRYGLQGFRFDPQRVGIPGRPHWPGTACAWDEYHFLTTADARMGTYADPTEQTLCVFGTELLDAVSAELSRLLGNNGIWTFG</sequence>
<comment type="caution">
    <text evidence="1">The sequence shown here is derived from an EMBL/GenBank/DDBJ whole genome shotgun (WGS) entry which is preliminary data.</text>
</comment>
<protein>
    <submittedName>
        <fullName evidence="1">DUF2716 domain-containing protein</fullName>
    </submittedName>
</protein>
<gene>
    <name evidence="1" type="ORF">KDL01_18185</name>
</gene>
<evidence type="ECO:0000313" key="1">
    <source>
        <dbReference type="EMBL" id="MBR7835208.1"/>
    </source>
</evidence>
<dbReference type="InterPro" id="IPR020323">
    <property type="entry name" value="DUF2716"/>
</dbReference>
<dbReference type="Pfam" id="PF10898">
    <property type="entry name" value="DUF2716"/>
    <property type="match status" value="1"/>
</dbReference>